<reference evidence="10 11" key="1">
    <citation type="journal article" date="2009" name="Science">
        <title>Green evolution and dynamic adaptations revealed by genomes of the marine picoeukaryotes Micromonas.</title>
        <authorList>
            <person name="Worden A.Z."/>
            <person name="Lee J.H."/>
            <person name="Mock T."/>
            <person name="Rouze P."/>
            <person name="Simmons M.P."/>
            <person name="Aerts A.L."/>
            <person name="Allen A.E."/>
            <person name="Cuvelier M.L."/>
            <person name="Derelle E."/>
            <person name="Everett M.V."/>
            <person name="Foulon E."/>
            <person name="Grimwood J."/>
            <person name="Gundlach H."/>
            <person name="Henrissat B."/>
            <person name="Napoli C."/>
            <person name="McDonald S.M."/>
            <person name="Parker M.S."/>
            <person name="Rombauts S."/>
            <person name="Salamov A."/>
            <person name="Von Dassow P."/>
            <person name="Badger J.H."/>
            <person name="Coutinho P.M."/>
            <person name="Demir E."/>
            <person name="Dubchak I."/>
            <person name="Gentemann C."/>
            <person name="Eikrem W."/>
            <person name="Gready J.E."/>
            <person name="John U."/>
            <person name="Lanier W."/>
            <person name="Lindquist E.A."/>
            <person name="Lucas S."/>
            <person name="Mayer K.F."/>
            <person name="Moreau H."/>
            <person name="Not F."/>
            <person name="Otillar R."/>
            <person name="Panaud O."/>
            <person name="Pangilinan J."/>
            <person name="Paulsen I."/>
            <person name="Piegu B."/>
            <person name="Poliakov A."/>
            <person name="Robbens S."/>
            <person name="Schmutz J."/>
            <person name="Toulza E."/>
            <person name="Wyss T."/>
            <person name="Zelensky A."/>
            <person name="Zhou K."/>
            <person name="Armbrust E.V."/>
            <person name="Bhattacharya D."/>
            <person name="Goodenough U.W."/>
            <person name="Van de Peer Y."/>
            <person name="Grigoriev I.V."/>
        </authorList>
    </citation>
    <scope>NUCLEOTIDE SEQUENCE [LARGE SCALE GENOMIC DNA]</scope>
    <source>
        <strain evidence="11">RCC299 / NOUM17</strain>
    </source>
</reference>
<evidence type="ECO:0000256" key="3">
    <source>
        <dbReference type="ARBA" id="ARBA00022692"/>
    </source>
</evidence>
<dbReference type="Pfam" id="PF01061">
    <property type="entry name" value="ABC2_membrane"/>
    <property type="match status" value="1"/>
</dbReference>
<dbReference type="Pfam" id="PF00005">
    <property type="entry name" value="ABC_tran"/>
    <property type="match status" value="1"/>
</dbReference>
<evidence type="ECO:0000256" key="2">
    <source>
        <dbReference type="ARBA" id="ARBA00022448"/>
    </source>
</evidence>
<feature type="domain" description="ABC transporter" evidence="9">
    <location>
        <begin position="61"/>
        <end position="309"/>
    </location>
</feature>
<evidence type="ECO:0000313" key="11">
    <source>
        <dbReference type="Proteomes" id="UP000002009"/>
    </source>
</evidence>
<dbReference type="GeneID" id="8248431"/>
<feature type="transmembrane region" description="Helical" evidence="8">
    <location>
        <begin position="521"/>
        <end position="542"/>
    </location>
</feature>
<dbReference type="InterPro" id="IPR013525">
    <property type="entry name" value="ABC2_TM"/>
</dbReference>
<dbReference type="GO" id="GO:0016020">
    <property type="term" value="C:membrane"/>
    <property type="evidence" value="ECO:0007669"/>
    <property type="project" value="UniProtKB-SubCell"/>
</dbReference>
<sequence>MTAAARDEAPMDAEEVHRVWLAEQATTSRGSMDVDANGYGPKGAPITVAGGFAQHKQTVTLAWRDLWYTVYPAGRDKPSRDILKGLSGAALPHHVMALMGPTGSGKTSLLNVLSGRVPAGGILSGEVTVNGQARSEDFNERVAYVMQEELLFAFLTVHETFMLHARLRLPPSTPDKEKAESVDRLIAELGLKNVRDSPVGSPGGFRRGLSGGERKRCNIGVEMVRDPAAIFLDEPTSGLDSFQAQNVMSALRDLAGNGRSVVCTIHQPRSSIFAMFDQLMLLTDGRLAFIGDASAAVGYFETLMFKCPTLTNPADFFMDVMSMDFRSESREGNSRSRVDFFAREAASRGLGEAAASKAFEAVALAKKQGAFDAEKEETTSAKPGGGAGWATQFYLLSQRAHKCQRRDVVGVGVTVFLDVVYALLLAALYRGVGDDQEGVQNRLGCLFFICLNLAYSSALPSINLFAAEKNIVIREQASGAYATSAYYLSKLVAELPKLSSKFVFCTLVYWIVGFNPDPTRYLNFLLIVVCECLAAQAIGMVMATGLPIGAALAFGPACITVFTLFGGIYLNMDSIPLGAGWIAYVDFIYYAFSALCANEFGDADATFTCDGDGGRCLPDGAAVLELYSFEDIRVAPQVLAWRLCCWSGARAGTCR</sequence>
<dbReference type="PANTHER" id="PTHR48041">
    <property type="entry name" value="ABC TRANSPORTER G FAMILY MEMBER 28"/>
    <property type="match status" value="1"/>
</dbReference>
<dbReference type="AlphaFoldDB" id="C1EGD6"/>
<keyword evidence="5 10" id="KW-0067">ATP-binding</keyword>
<dbReference type="OrthoDB" id="66620at2759"/>
<keyword evidence="6 8" id="KW-1133">Transmembrane helix</keyword>
<dbReference type="InParanoid" id="C1EGD6"/>
<keyword evidence="7 8" id="KW-0472">Membrane</keyword>
<comment type="subcellular location">
    <subcellularLocation>
        <location evidence="1">Membrane</location>
        <topology evidence="1">Multi-pass membrane protein</topology>
    </subcellularLocation>
</comment>
<dbReference type="Pfam" id="PF19055">
    <property type="entry name" value="ABC2_membrane_7"/>
    <property type="match status" value="1"/>
</dbReference>
<keyword evidence="4" id="KW-0547">Nucleotide-binding</keyword>
<dbReference type="InterPro" id="IPR003593">
    <property type="entry name" value="AAA+_ATPase"/>
</dbReference>
<dbReference type="PROSITE" id="PS50893">
    <property type="entry name" value="ABC_TRANSPORTER_2"/>
    <property type="match status" value="1"/>
</dbReference>
<dbReference type="SUPFAM" id="SSF52540">
    <property type="entry name" value="P-loop containing nucleoside triphosphate hydrolases"/>
    <property type="match status" value="1"/>
</dbReference>
<dbReference type="PANTHER" id="PTHR48041:SF41">
    <property type="entry name" value="ABC TRANSPORTER G FAMILY"/>
    <property type="match status" value="1"/>
</dbReference>
<evidence type="ECO:0000259" key="9">
    <source>
        <dbReference type="PROSITE" id="PS50893"/>
    </source>
</evidence>
<dbReference type="GO" id="GO:0005524">
    <property type="term" value="F:ATP binding"/>
    <property type="evidence" value="ECO:0007669"/>
    <property type="project" value="UniProtKB-KW"/>
</dbReference>
<evidence type="ECO:0000256" key="6">
    <source>
        <dbReference type="ARBA" id="ARBA00022989"/>
    </source>
</evidence>
<dbReference type="eggNOG" id="KOG0061">
    <property type="taxonomic scope" value="Eukaryota"/>
</dbReference>
<dbReference type="EMBL" id="CP001331">
    <property type="protein sequence ID" value="ACO66759.1"/>
    <property type="molecule type" value="Genomic_DNA"/>
</dbReference>
<evidence type="ECO:0000256" key="7">
    <source>
        <dbReference type="ARBA" id="ARBA00023136"/>
    </source>
</evidence>
<protein>
    <submittedName>
        <fullName evidence="10">ATP-binding cassette superfamily</fullName>
    </submittedName>
</protein>
<evidence type="ECO:0000256" key="1">
    <source>
        <dbReference type="ARBA" id="ARBA00004141"/>
    </source>
</evidence>
<keyword evidence="3 8" id="KW-0812">Transmembrane</keyword>
<dbReference type="InterPro" id="IPR003439">
    <property type="entry name" value="ABC_transporter-like_ATP-bd"/>
</dbReference>
<dbReference type="Proteomes" id="UP000002009">
    <property type="component" value="Chromosome 13"/>
</dbReference>
<dbReference type="RefSeq" id="XP_002505501.1">
    <property type="nucleotide sequence ID" value="XM_002505455.1"/>
</dbReference>
<dbReference type="CDD" id="cd03213">
    <property type="entry name" value="ABCG_EPDR"/>
    <property type="match status" value="1"/>
</dbReference>
<dbReference type="OMA" id="CANEFGD"/>
<dbReference type="SMART" id="SM00382">
    <property type="entry name" value="AAA"/>
    <property type="match status" value="1"/>
</dbReference>
<accession>C1EGD6</accession>
<dbReference type="Gene3D" id="3.40.50.300">
    <property type="entry name" value="P-loop containing nucleotide triphosphate hydrolases"/>
    <property type="match status" value="1"/>
</dbReference>
<feature type="transmembrane region" description="Helical" evidence="8">
    <location>
        <begin position="548"/>
        <end position="570"/>
    </location>
</feature>
<dbReference type="InterPro" id="IPR043926">
    <property type="entry name" value="ABCG_dom"/>
</dbReference>
<proteinExistence type="predicted"/>
<feature type="transmembrane region" description="Helical" evidence="8">
    <location>
        <begin position="443"/>
        <end position="466"/>
    </location>
</feature>
<dbReference type="GO" id="GO:0140359">
    <property type="term" value="F:ABC-type transporter activity"/>
    <property type="evidence" value="ECO:0007669"/>
    <property type="project" value="InterPro"/>
</dbReference>
<feature type="transmembrane region" description="Helical" evidence="8">
    <location>
        <begin position="408"/>
        <end position="431"/>
    </location>
</feature>
<dbReference type="KEGG" id="mis:MICPUN_103799"/>
<dbReference type="GO" id="GO:0016887">
    <property type="term" value="F:ATP hydrolysis activity"/>
    <property type="evidence" value="ECO:0007669"/>
    <property type="project" value="InterPro"/>
</dbReference>
<keyword evidence="2" id="KW-0813">Transport</keyword>
<evidence type="ECO:0000256" key="8">
    <source>
        <dbReference type="SAM" id="Phobius"/>
    </source>
</evidence>
<evidence type="ECO:0000313" key="10">
    <source>
        <dbReference type="EMBL" id="ACO66759.1"/>
    </source>
</evidence>
<organism evidence="10 11">
    <name type="scientific">Micromonas commoda (strain RCC299 / NOUM17 / CCMP2709)</name>
    <name type="common">Picoplanktonic green alga</name>
    <dbReference type="NCBI Taxonomy" id="296587"/>
    <lineage>
        <taxon>Eukaryota</taxon>
        <taxon>Viridiplantae</taxon>
        <taxon>Chlorophyta</taxon>
        <taxon>Mamiellophyceae</taxon>
        <taxon>Mamiellales</taxon>
        <taxon>Mamiellaceae</taxon>
        <taxon>Micromonas</taxon>
    </lineage>
</organism>
<evidence type="ECO:0000256" key="4">
    <source>
        <dbReference type="ARBA" id="ARBA00022741"/>
    </source>
</evidence>
<dbReference type="InterPro" id="IPR027417">
    <property type="entry name" value="P-loop_NTPase"/>
</dbReference>
<name>C1EGD6_MICCC</name>
<keyword evidence="11" id="KW-1185">Reference proteome</keyword>
<gene>
    <name evidence="10" type="ORF">MICPUN_103799</name>
</gene>
<dbReference type="InterPro" id="IPR050352">
    <property type="entry name" value="ABCG_transporters"/>
</dbReference>
<evidence type="ECO:0000256" key="5">
    <source>
        <dbReference type="ARBA" id="ARBA00022840"/>
    </source>
</evidence>